<accession>A0A387G3D2</accession>
<reference evidence="2 3" key="1">
    <citation type="submission" date="2018-10" db="EMBL/GenBank/DDBJ databases">
        <title>Rhizobium etli, R. leguminosarum and a new Rhizobium genospecies from Phaseolus dumosus.</title>
        <authorList>
            <person name="Ramirez-Puebla S.T."/>
            <person name="Rogel-Hernandez M.A."/>
            <person name="Guerrero G."/>
            <person name="Ormeno-Orrillo E."/>
            <person name="Martinez-Romero J.C."/>
            <person name="Negrete-Yankelevich S."/>
            <person name="Martinez-Romero E."/>
        </authorList>
    </citation>
    <scope>NUCLEOTIDE SEQUENCE [LARGE SCALE GENOMIC DNA]</scope>
    <source>
        <strain evidence="2 3">CCGE525</strain>
        <plasmid evidence="3">prccge525c</plasmid>
    </source>
</reference>
<keyword evidence="2" id="KW-0614">Plasmid</keyword>
<dbReference type="Proteomes" id="UP000282195">
    <property type="component" value="Plasmid pRCCGE525c"/>
</dbReference>
<gene>
    <name evidence="2" type="ORF">CCGE525_33590</name>
</gene>
<geneLocation type="plasmid" evidence="3">
    <name>prccge525c</name>
</geneLocation>
<protein>
    <submittedName>
        <fullName evidence="2">Uncharacterized protein</fullName>
    </submittedName>
</protein>
<dbReference type="KEGG" id="rjg:CCGE525_33590"/>
<evidence type="ECO:0000256" key="1">
    <source>
        <dbReference type="SAM" id="MobiDB-lite"/>
    </source>
</evidence>
<evidence type="ECO:0000313" key="2">
    <source>
        <dbReference type="EMBL" id="AYG63875.1"/>
    </source>
</evidence>
<name>A0A387G3D2_9HYPH</name>
<keyword evidence="3" id="KW-1185">Reference proteome</keyword>
<organism evidence="2 3">
    <name type="scientific">Rhizobium jaguaris</name>
    <dbReference type="NCBI Taxonomy" id="1312183"/>
    <lineage>
        <taxon>Bacteria</taxon>
        <taxon>Pseudomonadati</taxon>
        <taxon>Pseudomonadota</taxon>
        <taxon>Alphaproteobacteria</taxon>
        <taxon>Hyphomicrobiales</taxon>
        <taxon>Rhizobiaceae</taxon>
        <taxon>Rhizobium/Agrobacterium group</taxon>
        <taxon>Rhizobium</taxon>
    </lineage>
</organism>
<evidence type="ECO:0000313" key="3">
    <source>
        <dbReference type="Proteomes" id="UP000282195"/>
    </source>
</evidence>
<proteinExistence type="predicted"/>
<sequence>MLITDRECQRGGERFAMPTLGEIEGKLIVSEVVAASCLRQLLVGAEAEPLASIRRRIKQALQNRCRKAKLCGEDTEAAVEYAFQLLDAAVEAVGNEPEPNSTGCDTVHRLRNAGISPR</sequence>
<dbReference type="OrthoDB" id="8403956at2"/>
<dbReference type="AlphaFoldDB" id="A0A387G3D2"/>
<feature type="region of interest" description="Disordered" evidence="1">
    <location>
        <begin position="96"/>
        <end position="118"/>
    </location>
</feature>
<dbReference type="EMBL" id="CP032695">
    <property type="protein sequence ID" value="AYG63875.1"/>
    <property type="molecule type" value="Genomic_DNA"/>
</dbReference>